<dbReference type="EMBL" id="CM018038">
    <property type="protein sequence ID" value="KAA8538652.1"/>
    <property type="molecule type" value="Genomic_DNA"/>
</dbReference>
<evidence type="ECO:0000313" key="2">
    <source>
        <dbReference type="Proteomes" id="UP000325577"/>
    </source>
</evidence>
<dbReference type="OrthoDB" id="672127at2759"/>
<dbReference type="InterPro" id="IPR004158">
    <property type="entry name" value="DUF247_pln"/>
</dbReference>
<name>A0A5J5B9M7_9ASTE</name>
<dbReference type="Proteomes" id="UP000325577">
    <property type="component" value="Linkage Group LG15"/>
</dbReference>
<dbReference type="AlphaFoldDB" id="A0A5J5B9M7"/>
<dbReference type="PANTHER" id="PTHR31170:SF17">
    <property type="match status" value="1"/>
</dbReference>
<evidence type="ECO:0000313" key="1">
    <source>
        <dbReference type="EMBL" id="KAA8538652.1"/>
    </source>
</evidence>
<sequence>MNIYGQTIDLVSIRINEKLGCISRETSKPCIFRVYAELRNENEKAYEPQIVTIGPYHRGKNNLQETEKHKLLYLKLLLQRRKELSVDRYVRAIGDLEKSARKCYAETINLSINDFVEMMILDGCFIIELLRKVRFKELRDMNPDDPVFQGDQVIIGIIHGLMLFENQLPFFILDVLFNMTKTQDPLDNISTLALDFLGSRLPRPKVSETNGISANNVNHLLHLVHSSWCYSFARNYPSNGNQEWSSEFIKSTAELRESSIKFKNAKESTSVLDIKFENGVMEIPPLMIEGHTECVLRNLIAYEQYYQDTKPRYFTDYTTLMDCLINSAKDAEILRHCGIINNWLGDDEAISTMFNKLGNNVSMSSVHFCYCDVVHNVNKHCRRRWTDENVEG</sequence>
<proteinExistence type="predicted"/>
<organism evidence="1 2">
    <name type="scientific">Nyssa sinensis</name>
    <dbReference type="NCBI Taxonomy" id="561372"/>
    <lineage>
        <taxon>Eukaryota</taxon>
        <taxon>Viridiplantae</taxon>
        <taxon>Streptophyta</taxon>
        <taxon>Embryophyta</taxon>
        <taxon>Tracheophyta</taxon>
        <taxon>Spermatophyta</taxon>
        <taxon>Magnoliopsida</taxon>
        <taxon>eudicotyledons</taxon>
        <taxon>Gunneridae</taxon>
        <taxon>Pentapetalae</taxon>
        <taxon>asterids</taxon>
        <taxon>Cornales</taxon>
        <taxon>Nyssaceae</taxon>
        <taxon>Nyssa</taxon>
    </lineage>
</organism>
<dbReference type="PANTHER" id="PTHR31170">
    <property type="entry name" value="BNAC04G53230D PROTEIN"/>
    <property type="match status" value="1"/>
</dbReference>
<dbReference type="Pfam" id="PF03140">
    <property type="entry name" value="DUF247"/>
    <property type="match status" value="1"/>
</dbReference>
<gene>
    <name evidence="1" type="ORF">F0562_028260</name>
</gene>
<accession>A0A5J5B9M7</accession>
<protein>
    <submittedName>
        <fullName evidence="1">Uncharacterized protein</fullName>
    </submittedName>
</protein>
<reference evidence="1 2" key="1">
    <citation type="submission" date="2019-09" db="EMBL/GenBank/DDBJ databases">
        <title>A chromosome-level genome assembly of the Chinese tupelo Nyssa sinensis.</title>
        <authorList>
            <person name="Yang X."/>
            <person name="Kang M."/>
            <person name="Yang Y."/>
            <person name="Xiong H."/>
            <person name="Wang M."/>
            <person name="Zhang Z."/>
            <person name="Wang Z."/>
            <person name="Wu H."/>
            <person name="Ma T."/>
            <person name="Liu J."/>
            <person name="Xi Z."/>
        </authorList>
    </citation>
    <scope>NUCLEOTIDE SEQUENCE [LARGE SCALE GENOMIC DNA]</scope>
    <source>
        <strain evidence="1">J267</strain>
        <tissue evidence="1">Leaf</tissue>
    </source>
</reference>
<keyword evidence="2" id="KW-1185">Reference proteome</keyword>